<evidence type="ECO:0000313" key="2">
    <source>
        <dbReference type="Proteomes" id="UP000708208"/>
    </source>
</evidence>
<name>A0A8J2KUL8_9HEXA</name>
<feature type="non-terminal residue" evidence="1">
    <location>
        <position position="1"/>
    </location>
</feature>
<dbReference type="Proteomes" id="UP000708208">
    <property type="component" value="Unassembled WGS sequence"/>
</dbReference>
<proteinExistence type="predicted"/>
<evidence type="ECO:0000313" key="1">
    <source>
        <dbReference type="EMBL" id="CAG7820041.1"/>
    </source>
</evidence>
<reference evidence="1" key="1">
    <citation type="submission" date="2021-06" db="EMBL/GenBank/DDBJ databases">
        <authorList>
            <person name="Hodson N. C."/>
            <person name="Mongue J. A."/>
            <person name="Jaron S. K."/>
        </authorList>
    </citation>
    <scope>NUCLEOTIDE SEQUENCE</scope>
</reference>
<protein>
    <submittedName>
        <fullName evidence="1">Uncharacterized protein</fullName>
    </submittedName>
</protein>
<accession>A0A8J2KUL8</accession>
<sequence>SDRCTALNSNHVKKLINKVWNKISADVDVKRIWVTNAGGASRTHLVKR</sequence>
<dbReference type="AlphaFoldDB" id="A0A8J2KUL8"/>
<gene>
    <name evidence="1" type="ORF">AFUS01_LOCUS30451</name>
</gene>
<organism evidence="1 2">
    <name type="scientific">Allacma fusca</name>
    <dbReference type="NCBI Taxonomy" id="39272"/>
    <lineage>
        <taxon>Eukaryota</taxon>
        <taxon>Metazoa</taxon>
        <taxon>Ecdysozoa</taxon>
        <taxon>Arthropoda</taxon>
        <taxon>Hexapoda</taxon>
        <taxon>Collembola</taxon>
        <taxon>Symphypleona</taxon>
        <taxon>Sminthuridae</taxon>
        <taxon>Allacma</taxon>
    </lineage>
</organism>
<keyword evidence="2" id="KW-1185">Reference proteome</keyword>
<comment type="caution">
    <text evidence="1">The sequence shown here is derived from an EMBL/GenBank/DDBJ whole genome shotgun (WGS) entry which is preliminary data.</text>
</comment>
<dbReference type="EMBL" id="CAJVCH010467603">
    <property type="protein sequence ID" value="CAG7820041.1"/>
    <property type="molecule type" value="Genomic_DNA"/>
</dbReference>